<dbReference type="Pfam" id="PF09611">
    <property type="entry name" value="Cas_Csy1"/>
    <property type="match status" value="1"/>
</dbReference>
<dbReference type="Proteomes" id="UP000268070">
    <property type="component" value="Chromosome"/>
</dbReference>
<organism evidence="1 2">
    <name type="scientific">Alcaligenes aquatilis</name>
    <dbReference type="NCBI Taxonomy" id="323284"/>
    <lineage>
        <taxon>Bacteria</taxon>
        <taxon>Pseudomonadati</taxon>
        <taxon>Pseudomonadota</taxon>
        <taxon>Betaproteobacteria</taxon>
        <taxon>Burkholderiales</taxon>
        <taxon>Alcaligenaceae</taxon>
        <taxon>Alcaligenes</taxon>
    </lineage>
</organism>
<proteinExistence type="predicted"/>
<accession>A0A3G2HSL0</accession>
<dbReference type="OrthoDB" id="9815616at2"/>
<dbReference type="InterPro" id="IPR013397">
    <property type="entry name" value="CRISPR-assoc_prot_Csy1"/>
</dbReference>
<dbReference type="AlphaFoldDB" id="A0A3G2HSL0"/>
<gene>
    <name evidence="1" type="primary">csy1</name>
    <name evidence="1" type="ORF">D3M96_05990</name>
</gene>
<dbReference type="KEGG" id="aaqu:D3M96_05990"/>
<sequence length="462" mass="53056">MNESVRAGKTGRWRELIQRFIQARLQAKLEKLSEDDPKRPDLIAQYQVETWLEDAARRVKQIQAVTHALKPIHPDARGTNLYVDPTALPALTQLSSHVLHDNFASDVVGNAAALDVYKFLRLERDGCSILDRLQADDPAVLAAFCSDLEQAREWQEAFLGLLQDNGQATASHVLAKQLYCLVGEDACDDAHYHLLAPLFPTSLVHAVHAVLQEDRFGEQMKQARQAQRDKVMHEHAVRWYPNLAVRKLGGTKPQNISQLNSERGGVNYLLSSLPPTWSSRSVPSPWAVESIFDSLFMQRREVRQQVGGLRRFLHSQPKPIKETRDRVDDHLARLIDELVSFAAELRMAWPAGWTADNRCQLNREEQLWLDTERVRQDDLFSSEDDQAFRAEWYWMDWPDQIGQRFARWINGRLGDTLPVGDVEYFHWKKELLIDQAHWASHLRTLRQQNNAPLYISGRKGGI</sequence>
<dbReference type="NCBIfam" id="TIGR02564">
    <property type="entry name" value="cas_Csy1"/>
    <property type="match status" value="1"/>
</dbReference>
<evidence type="ECO:0000313" key="2">
    <source>
        <dbReference type="Proteomes" id="UP000268070"/>
    </source>
</evidence>
<reference evidence="1 2" key="1">
    <citation type="submission" date="2018-09" db="EMBL/GenBank/DDBJ databases">
        <title>Complete genome sequence of the hydrocarbonoclastic bacterium Alcaligenes aquatilis QD168, isolated from a crude-oil polluted marine sediment of Central Chile.</title>
        <authorList>
            <person name="Duran R.E."/>
            <person name="Barra B."/>
            <person name="Salva-Serra F."/>
            <person name="Mendez V."/>
            <person name="Moore E.R.B."/>
            <person name="Seeger M."/>
        </authorList>
    </citation>
    <scope>NUCLEOTIDE SEQUENCE [LARGE SCALE GENOMIC DNA]</scope>
    <source>
        <strain evidence="1 2">QD168</strain>
    </source>
</reference>
<evidence type="ECO:0000313" key="1">
    <source>
        <dbReference type="EMBL" id="AYN20120.1"/>
    </source>
</evidence>
<dbReference type="EMBL" id="CP032153">
    <property type="protein sequence ID" value="AYN20120.1"/>
    <property type="molecule type" value="Genomic_DNA"/>
</dbReference>
<dbReference type="CDD" id="cd09735">
    <property type="entry name" value="Csy1_I-F"/>
    <property type="match status" value="1"/>
</dbReference>
<protein>
    <submittedName>
        <fullName evidence="1">Type I-F CRISPR-associated protein Csy1</fullName>
    </submittedName>
</protein>
<dbReference type="RefSeq" id="WP_121738368.1">
    <property type="nucleotide sequence ID" value="NZ_CP032153.1"/>
</dbReference>
<name>A0A3G2HSL0_9BURK</name>